<keyword evidence="7 10" id="KW-1208">Phospholipid metabolism</keyword>
<feature type="region of interest" description="Disordered" evidence="11">
    <location>
        <begin position="355"/>
        <end position="374"/>
    </location>
</feature>
<comment type="subunit">
    <text evidence="9 10">Homodimer. Probably interacts with PlsY.</text>
</comment>
<dbReference type="InterPro" id="IPR003664">
    <property type="entry name" value="FA_synthesis"/>
</dbReference>
<dbReference type="PIRSF" id="PIRSF002465">
    <property type="entry name" value="Phsphlp_syn_PlsX"/>
    <property type="match status" value="1"/>
</dbReference>
<evidence type="ECO:0000313" key="12">
    <source>
        <dbReference type="EMBL" id="MDN3920935.1"/>
    </source>
</evidence>
<keyword evidence="2 10" id="KW-0963">Cytoplasm</keyword>
<dbReference type="SUPFAM" id="SSF53659">
    <property type="entry name" value="Isocitrate/Isopropylmalate dehydrogenase-like"/>
    <property type="match status" value="1"/>
</dbReference>
<gene>
    <name evidence="10 12" type="primary">plsX</name>
    <name evidence="12" type="ORF">QWJ38_11650</name>
</gene>
<reference evidence="12 13" key="1">
    <citation type="submission" date="2023-06" db="EMBL/GenBank/DDBJ databases">
        <title>Pelomonas sp. PFR6 16S ribosomal RNA gene Genome sequencing and assembly.</title>
        <authorList>
            <person name="Woo H."/>
        </authorList>
    </citation>
    <scope>NUCLEOTIDE SEQUENCE [LARGE SCALE GENOMIC DNA]</scope>
    <source>
        <strain evidence="12 13">PFR6</strain>
    </source>
</reference>
<keyword evidence="12" id="KW-0012">Acyltransferase</keyword>
<proteinExistence type="inferred from homology"/>
<accession>A0ABT8DRG4</accession>
<keyword evidence="4 10" id="KW-0808">Transferase</keyword>
<evidence type="ECO:0000313" key="13">
    <source>
        <dbReference type="Proteomes" id="UP001228044"/>
    </source>
</evidence>
<evidence type="ECO:0000256" key="9">
    <source>
        <dbReference type="ARBA" id="ARBA00046608"/>
    </source>
</evidence>
<dbReference type="EMBL" id="JAUHHC010000003">
    <property type="protein sequence ID" value="MDN3920935.1"/>
    <property type="molecule type" value="Genomic_DNA"/>
</dbReference>
<comment type="caution">
    <text evidence="12">The sequence shown here is derived from an EMBL/GenBank/DDBJ whole genome shotgun (WGS) entry which is preliminary data.</text>
</comment>
<dbReference type="Pfam" id="PF02504">
    <property type="entry name" value="FA_synthesis"/>
    <property type="match status" value="1"/>
</dbReference>
<keyword evidence="6 10" id="KW-0594">Phospholipid biosynthesis</keyword>
<dbReference type="GO" id="GO:0043811">
    <property type="term" value="F:phosphate:acyl-[acyl carrier protein] acyltransferase activity"/>
    <property type="evidence" value="ECO:0007669"/>
    <property type="project" value="UniProtKB-EC"/>
</dbReference>
<evidence type="ECO:0000256" key="1">
    <source>
        <dbReference type="ARBA" id="ARBA00001232"/>
    </source>
</evidence>
<dbReference type="PANTHER" id="PTHR30100:SF1">
    <property type="entry name" value="PHOSPHATE ACYLTRANSFERASE"/>
    <property type="match status" value="1"/>
</dbReference>
<comment type="pathway">
    <text evidence="10">Lipid metabolism; phospholipid metabolism.</text>
</comment>
<evidence type="ECO:0000256" key="6">
    <source>
        <dbReference type="ARBA" id="ARBA00023209"/>
    </source>
</evidence>
<dbReference type="NCBIfam" id="TIGR00182">
    <property type="entry name" value="plsX"/>
    <property type="match status" value="1"/>
</dbReference>
<evidence type="ECO:0000256" key="10">
    <source>
        <dbReference type="HAMAP-Rule" id="MF_00019"/>
    </source>
</evidence>
<comment type="catalytic activity">
    <reaction evidence="1 10">
        <text>a fatty acyl-[ACP] + phosphate = an acyl phosphate + holo-[ACP]</text>
        <dbReference type="Rhea" id="RHEA:42292"/>
        <dbReference type="Rhea" id="RHEA-COMP:9685"/>
        <dbReference type="Rhea" id="RHEA-COMP:14125"/>
        <dbReference type="ChEBI" id="CHEBI:43474"/>
        <dbReference type="ChEBI" id="CHEBI:59918"/>
        <dbReference type="ChEBI" id="CHEBI:64479"/>
        <dbReference type="ChEBI" id="CHEBI:138651"/>
        <dbReference type="EC" id="2.3.1.274"/>
    </reaction>
</comment>
<evidence type="ECO:0000256" key="11">
    <source>
        <dbReference type="SAM" id="MobiDB-lite"/>
    </source>
</evidence>
<dbReference type="PANTHER" id="PTHR30100">
    <property type="entry name" value="FATTY ACID/PHOSPHOLIPID SYNTHESIS PROTEIN PLSX"/>
    <property type="match status" value="1"/>
</dbReference>
<dbReference type="RefSeq" id="WP_290359253.1">
    <property type="nucleotide sequence ID" value="NZ_JAUHHC010000003.1"/>
</dbReference>
<evidence type="ECO:0000256" key="7">
    <source>
        <dbReference type="ARBA" id="ARBA00023264"/>
    </source>
</evidence>
<evidence type="ECO:0000256" key="4">
    <source>
        <dbReference type="ARBA" id="ARBA00022679"/>
    </source>
</evidence>
<evidence type="ECO:0000256" key="8">
    <source>
        <dbReference type="ARBA" id="ARBA00024069"/>
    </source>
</evidence>
<keyword evidence="13" id="KW-1185">Reference proteome</keyword>
<evidence type="ECO:0000256" key="2">
    <source>
        <dbReference type="ARBA" id="ARBA00022490"/>
    </source>
</evidence>
<keyword evidence="5 10" id="KW-0443">Lipid metabolism</keyword>
<dbReference type="HAMAP" id="MF_00019">
    <property type="entry name" value="PlsX"/>
    <property type="match status" value="1"/>
</dbReference>
<dbReference type="EC" id="2.3.1.274" evidence="8 10"/>
<keyword evidence="3 10" id="KW-0444">Lipid biosynthesis</keyword>
<dbReference type="Proteomes" id="UP001228044">
    <property type="component" value="Unassembled WGS sequence"/>
</dbReference>
<comment type="subcellular location">
    <subcellularLocation>
        <location evidence="10">Cytoplasm</location>
    </subcellularLocation>
    <text evidence="10">Associated with the membrane possibly through PlsY.</text>
</comment>
<name>A0ABT8DRG4_9BURK</name>
<protein>
    <recommendedName>
        <fullName evidence="8 10">Phosphate acyltransferase</fullName>
        <ecNumber evidence="8 10">2.3.1.274</ecNumber>
    </recommendedName>
    <alternativeName>
        <fullName evidence="10">Acyl-ACP phosphotransacylase</fullName>
    </alternativeName>
    <alternativeName>
        <fullName evidence="10">Acyl-[acyl-carrier-protein]--phosphate acyltransferase</fullName>
    </alternativeName>
    <alternativeName>
        <fullName evidence="10">Phosphate-acyl-ACP acyltransferase</fullName>
    </alternativeName>
</protein>
<dbReference type="InterPro" id="IPR012281">
    <property type="entry name" value="Phospholipid_synth_PlsX-like"/>
</dbReference>
<evidence type="ECO:0000256" key="5">
    <source>
        <dbReference type="ARBA" id="ARBA00023098"/>
    </source>
</evidence>
<evidence type="ECO:0000256" key="3">
    <source>
        <dbReference type="ARBA" id="ARBA00022516"/>
    </source>
</evidence>
<comment type="similarity">
    <text evidence="10">Belongs to the PlsX family.</text>
</comment>
<dbReference type="Gene3D" id="3.40.718.10">
    <property type="entry name" value="Isopropylmalate Dehydrogenase"/>
    <property type="match status" value="1"/>
</dbReference>
<sequence>MPSVVAAASSDVIRLAVDCMGGDHGPAVTLPACQAFLAAHPRAELLLVGLPEALAQAAPNVMNWPRCQIVAASEVVTMDDTVEVALRRKRQSSMRIAISQLKGADGAAPLAHACVSAGNTGALMAVARYLLKTLDGIDRPAIATVMPNQTGGFTTVLDLGANVDCTAEHLLQFAVMGSALVSAVDGKEEPSVGLLNIGEEVIKGNETIKRAGELLREAAAAGHMNFYGNVEGNDIFKGTTDLVVCDGFVGNVALKASEGLATMIATFIKQEFGRNWLTMLAALVALPVLKRFKRRVDHRRFNGAALLGLRGLVFKSHGSADAFAFEQALNRAYDAARNRLLDRVHDRIVDTLQAMPAGPADDAGDKATPVAHAA</sequence>
<organism evidence="12 13">
    <name type="scientific">Roseateles violae</name>
    <dbReference type="NCBI Taxonomy" id="3058042"/>
    <lineage>
        <taxon>Bacteria</taxon>
        <taxon>Pseudomonadati</taxon>
        <taxon>Pseudomonadota</taxon>
        <taxon>Betaproteobacteria</taxon>
        <taxon>Burkholderiales</taxon>
        <taxon>Sphaerotilaceae</taxon>
        <taxon>Roseateles</taxon>
    </lineage>
</organism>
<comment type="function">
    <text evidence="10">Catalyzes the reversible formation of acyl-phosphate (acyl-PO(4)) from acyl-[acyl-carrier-protein] (acyl-ACP). This enzyme utilizes acyl-ACP as fatty acyl donor, but not acyl-CoA.</text>
</comment>